<evidence type="ECO:0000313" key="3">
    <source>
        <dbReference type="Proteomes" id="UP000240419"/>
    </source>
</evidence>
<feature type="transmembrane region" description="Helical" evidence="1">
    <location>
        <begin position="29"/>
        <end position="49"/>
    </location>
</feature>
<protein>
    <submittedName>
        <fullName evidence="2">Uncharacterized protein</fullName>
    </submittedName>
</protein>
<evidence type="ECO:0000256" key="1">
    <source>
        <dbReference type="SAM" id="Phobius"/>
    </source>
</evidence>
<keyword evidence="1" id="KW-0472">Membrane</keyword>
<organism evidence="2 3">
    <name type="scientific">Brevibacillus fortis</name>
    <dbReference type="NCBI Taxonomy" id="2126352"/>
    <lineage>
        <taxon>Bacteria</taxon>
        <taxon>Bacillati</taxon>
        <taxon>Bacillota</taxon>
        <taxon>Bacilli</taxon>
        <taxon>Bacillales</taxon>
        <taxon>Paenibacillaceae</taxon>
        <taxon>Brevibacillus</taxon>
    </lineage>
</organism>
<feature type="transmembrane region" description="Helical" evidence="1">
    <location>
        <begin position="6"/>
        <end position="22"/>
    </location>
</feature>
<comment type="caution">
    <text evidence="2">The sequence shown here is derived from an EMBL/GenBank/DDBJ whole genome shotgun (WGS) entry which is preliminary data.</text>
</comment>
<accession>A0A2P7V675</accession>
<dbReference type="EMBL" id="PXZM01000023">
    <property type="protein sequence ID" value="PSJ94716.1"/>
    <property type="molecule type" value="Genomic_DNA"/>
</dbReference>
<dbReference type="Proteomes" id="UP000240419">
    <property type="component" value="Unassembled WGS sequence"/>
</dbReference>
<gene>
    <name evidence="2" type="ORF">C7R93_15120</name>
</gene>
<sequence length="79" mass="9563">MNYYVIFFVTLFMTLFFSVLFIKWNKRAALLYLLNTFIGLIFIFYTQYYNAFENISFVLLPLLILGIYLNIVKIIRIVR</sequence>
<reference evidence="2 3" key="1">
    <citation type="submission" date="2018-03" db="EMBL/GenBank/DDBJ databases">
        <title>Brevisbacillus phylogenomics.</title>
        <authorList>
            <person name="Dunlap C."/>
        </authorList>
    </citation>
    <scope>NUCLEOTIDE SEQUENCE [LARGE SCALE GENOMIC DNA]</scope>
    <source>
        <strain evidence="2 3">NRRL NRS-1210</strain>
    </source>
</reference>
<keyword evidence="3" id="KW-1185">Reference proteome</keyword>
<proteinExistence type="predicted"/>
<evidence type="ECO:0000313" key="2">
    <source>
        <dbReference type="EMBL" id="PSJ94716.1"/>
    </source>
</evidence>
<dbReference type="AlphaFoldDB" id="A0A2P7V675"/>
<keyword evidence="1" id="KW-1133">Transmembrane helix</keyword>
<name>A0A2P7V675_9BACL</name>
<feature type="transmembrane region" description="Helical" evidence="1">
    <location>
        <begin position="55"/>
        <end position="75"/>
    </location>
</feature>
<keyword evidence="1" id="KW-0812">Transmembrane</keyword>